<reference evidence="1 2" key="1">
    <citation type="journal article" date="2016" name="Nat. Commun.">
        <title>Thousands of microbial genomes shed light on interconnected biogeochemical processes in an aquifer system.</title>
        <authorList>
            <person name="Anantharaman K."/>
            <person name="Brown C.T."/>
            <person name="Hug L.A."/>
            <person name="Sharon I."/>
            <person name="Castelle C.J."/>
            <person name="Probst A.J."/>
            <person name="Thomas B.C."/>
            <person name="Singh A."/>
            <person name="Wilkins M.J."/>
            <person name="Karaoz U."/>
            <person name="Brodie E.L."/>
            <person name="Williams K.H."/>
            <person name="Hubbard S.S."/>
            <person name="Banfield J.F."/>
        </authorList>
    </citation>
    <scope>NUCLEOTIDE SEQUENCE [LARGE SCALE GENOMIC DNA]</scope>
</reference>
<comment type="caution">
    <text evidence="1">The sequence shown here is derived from an EMBL/GenBank/DDBJ whole genome shotgun (WGS) entry which is preliminary data.</text>
</comment>
<gene>
    <name evidence="1" type="ORF">A3I18_01050</name>
</gene>
<evidence type="ECO:0000313" key="1">
    <source>
        <dbReference type="EMBL" id="OGD69692.1"/>
    </source>
</evidence>
<dbReference type="AlphaFoldDB" id="A0A1F5EQN0"/>
<evidence type="ECO:0000313" key="2">
    <source>
        <dbReference type="Proteomes" id="UP000186545"/>
    </source>
</evidence>
<proteinExistence type="predicted"/>
<protein>
    <submittedName>
        <fullName evidence="1">Uncharacterized protein</fullName>
    </submittedName>
</protein>
<dbReference type="EMBL" id="MFAD01000040">
    <property type="protein sequence ID" value="OGD69692.1"/>
    <property type="molecule type" value="Genomic_DNA"/>
</dbReference>
<sequence>MLLLKKNREQDNPALAVRSGVGTEALGEGYEHFENLGGPFWTRPPVVGSAVGSGCWYPADQSGSWLGAPPSSDDSLYRRRRDGVGPLGLSASALRTYLDPGHYGRRVGVVRKERHLSS</sequence>
<accession>A0A1F5EQN0</accession>
<name>A0A1F5EQN0_9BACT</name>
<dbReference type="Proteomes" id="UP000186545">
    <property type="component" value="Unassembled WGS sequence"/>
</dbReference>
<organism evidence="1 2">
    <name type="scientific">Candidatus Campbellbacteria bacterium RIFCSPLOWO2_02_FULL_35_11</name>
    <dbReference type="NCBI Taxonomy" id="1797581"/>
    <lineage>
        <taxon>Bacteria</taxon>
        <taxon>Candidatus Campbelliibacteriota</taxon>
    </lineage>
</organism>